<evidence type="ECO:0000313" key="1">
    <source>
        <dbReference type="EMBL" id="GIX99621.1"/>
    </source>
</evidence>
<comment type="caution">
    <text evidence="1">The sequence shown here is derived from an EMBL/GenBank/DDBJ whole genome shotgun (WGS) entry which is preliminary data.</text>
</comment>
<gene>
    <name evidence="1" type="ORF">CDAR_487481</name>
</gene>
<keyword evidence="2" id="KW-1185">Reference proteome</keyword>
<dbReference type="Proteomes" id="UP001054837">
    <property type="component" value="Unassembled WGS sequence"/>
</dbReference>
<protein>
    <submittedName>
        <fullName evidence="1">Uncharacterized protein</fullName>
    </submittedName>
</protein>
<dbReference type="EMBL" id="BPLQ01003322">
    <property type="protein sequence ID" value="GIX99621.1"/>
    <property type="molecule type" value="Genomic_DNA"/>
</dbReference>
<name>A0AAV4PTZ2_9ARAC</name>
<evidence type="ECO:0000313" key="2">
    <source>
        <dbReference type="Proteomes" id="UP001054837"/>
    </source>
</evidence>
<dbReference type="AlphaFoldDB" id="A0AAV4PTZ2"/>
<reference evidence="1 2" key="1">
    <citation type="submission" date="2021-06" db="EMBL/GenBank/DDBJ databases">
        <title>Caerostris darwini draft genome.</title>
        <authorList>
            <person name="Kono N."/>
            <person name="Arakawa K."/>
        </authorList>
    </citation>
    <scope>NUCLEOTIDE SEQUENCE [LARGE SCALE GENOMIC DNA]</scope>
</reference>
<accession>A0AAV4PTZ2</accession>
<organism evidence="1 2">
    <name type="scientific">Caerostris darwini</name>
    <dbReference type="NCBI Taxonomy" id="1538125"/>
    <lineage>
        <taxon>Eukaryota</taxon>
        <taxon>Metazoa</taxon>
        <taxon>Ecdysozoa</taxon>
        <taxon>Arthropoda</taxon>
        <taxon>Chelicerata</taxon>
        <taxon>Arachnida</taxon>
        <taxon>Araneae</taxon>
        <taxon>Araneomorphae</taxon>
        <taxon>Entelegynae</taxon>
        <taxon>Araneoidea</taxon>
        <taxon>Araneidae</taxon>
        <taxon>Caerostris</taxon>
    </lineage>
</organism>
<proteinExistence type="predicted"/>
<sequence>MFDGGNRKTHPGLRVEESVIGRPCGCRLQQHPLSEGGWGDGGKKKKFGRERMKREKCFQEPSIHFVLIADRTGGLILDLQMVCFSEGLIGLRKDRNELD</sequence>